<sequence length="554" mass="58934">MQAHAACNVRVAEGISSLFGKEANSDCRIVFRLEHHDNERDYGTQSGRKREREDDVDNSTVGEPLPAHSFVLRFASDKLAAQLEWPAKTATGANEQERPAAKKAKGKGRKAAAKPCAAEEQQRPSPPVVEVRRQAAYLQMEGCVEACAAAVREKLTAAGAEAVPAGTAAASATAQSVAQTPAAAAAKAVLELYRCTDVWPDPADDAAFAALLTEAKRRLVAHLGDALAVLNDQTLYDQMRALPAVGLEALLESDDFGTDSESSVVLLLAEWMEAADNFSRTDAATRRRLCGLLRLAQCSKTYLAWVLPVLAARHLKSPQQPHGWFAVSPEAVTCVSNFAAATEEETQALTASGDLVPLLQPYTDTWLSTKRWRQCLPAAGRTFDFNISLTALEQQEQTLASMAPGSAWWITGVVPGAPTSGRVVALGLDWSGFLHRKKGQDAAAGCFAIVNMPRVLRQPGLDEARLMSAAVTAFPRMRLTVYSGSAAGGEQRKKAWESKPGGVSSMGVGRGGKGCLPLLPVSASAQQSGGAVAARWAAYLHGGQIRCALTLLPP</sequence>
<dbReference type="InterPro" id="IPR045890">
    <property type="entry name" value="POB1-like"/>
</dbReference>
<keyword evidence="3" id="KW-1185">Reference proteome</keyword>
<protein>
    <recommendedName>
        <fullName evidence="4">BACK domain-containing protein</fullName>
    </recommendedName>
</protein>
<organism evidence="2 3">
    <name type="scientific">Chlamydomonas reinhardtii</name>
    <name type="common">Chlamydomonas smithii</name>
    <dbReference type="NCBI Taxonomy" id="3055"/>
    <lineage>
        <taxon>Eukaryota</taxon>
        <taxon>Viridiplantae</taxon>
        <taxon>Chlorophyta</taxon>
        <taxon>core chlorophytes</taxon>
        <taxon>Chlorophyceae</taxon>
        <taxon>CS clade</taxon>
        <taxon>Chlamydomonadales</taxon>
        <taxon>Chlamydomonadaceae</taxon>
        <taxon>Chlamydomonas</taxon>
    </lineage>
</organism>
<feature type="region of interest" description="Disordered" evidence="1">
    <location>
        <begin position="39"/>
        <end position="62"/>
    </location>
</feature>
<feature type="region of interest" description="Disordered" evidence="1">
    <location>
        <begin position="87"/>
        <end position="127"/>
    </location>
</feature>
<name>A0A2K3DH92_CHLRE</name>
<feature type="compositionally biased region" description="Basic and acidic residues" evidence="1">
    <location>
        <begin position="39"/>
        <end position="53"/>
    </location>
</feature>
<feature type="compositionally biased region" description="Basic residues" evidence="1">
    <location>
        <begin position="101"/>
        <end position="112"/>
    </location>
</feature>
<dbReference type="ExpressionAtlas" id="A0A2K3DH92">
    <property type="expression patterns" value="differential"/>
</dbReference>
<gene>
    <name evidence="2" type="ORF">CHLRE_08g371800v5</name>
</gene>
<dbReference type="Gramene" id="PNW79912">
    <property type="protein sequence ID" value="PNW79912"/>
    <property type="gene ID" value="CHLRE_08g371800v5"/>
</dbReference>
<evidence type="ECO:0000313" key="2">
    <source>
        <dbReference type="EMBL" id="PNW79912.1"/>
    </source>
</evidence>
<dbReference type="PANTHER" id="PTHR46336:SF3">
    <property type="entry name" value="BTB_POZ DOMAIN-CONTAINING PROTEIN POB1"/>
    <property type="match status" value="1"/>
</dbReference>
<proteinExistence type="predicted"/>
<reference evidence="2 3" key="1">
    <citation type="journal article" date="2007" name="Science">
        <title>The Chlamydomonas genome reveals the evolution of key animal and plant functions.</title>
        <authorList>
            <person name="Merchant S.S."/>
            <person name="Prochnik S.E."/>
            <person name="Vallon O."/>
            <person name="Harris E.H."/>
            <person name="Karpowicz S.J."/>
            <person name="Witman G.B."/>
            <person name="Terry A."/>
            <person name="Salamov A."/>
            <person name="Fritz-Laylin L.K."/>
            <person name="Marechal-Drouard L."/>
            <person name="Marshall W.F."/>
            <person name="Qu L.H."/>
            <person name="Nelson D.R."/>
            <person name="Sanderfoot A.A."/>
            <person name="Spalding M.H."/>
            <person name="Kapitonov V.V."/>
            <person name="Ren Q."/>
            <person name="Ferris P."/>
            <person name="Lindquist E."/>
            <person name="Shapiro H."/>
            <person name="Lucas S.M."/>
            <person name="Grimwood J."/>
            <person name="Schmutz J."/>
            <person name="Cardol P."/>
            <person name="Cerutti H."/>
            <person name="Chanfreau G."/>
            <person name="Chen C.L."/>
            <person name="Cognat V."/>
            <person name="Croft M.T."/>
            <person name="Dent R."/>
            <person name="Dutcher S."/>
            <person name="Fernandez E."/>
            <person name="Fukuzawa H."/>
            <person name="Gonzalez-Ballester D."/>
            <person name="Gonzalez-Halphen D."/>
            <person name="Hallmann A."/>
            <person name="Hanikenne M."/>
            <person name="Hippler M."/>
            <person name="Inwood W."/>
            <person name="Jabbari K."/>
            <person name="Kalanon M."/>
            <person name="Kuras R."/>
            <person name="Lefebvre P.A."/>
            <person name="Lemaire S.D."/>
            <person name="Lobanov A.V."/>
            <person name="Lohr M."/>
            <person name="Manuell A."/>
            <person name="Meier I."/>
            <person name="Mets L."/>
            <person name="Mittag M."/>
            <person name="Mittelmeier T."/>
            <person name="Moroney J.V."/>
            <person name="Moseley J."/>
            <person name="Napoli C."/>
            <person name="Nedelcu A.M."/>
            <person name="Niyogi K."/>
            <person name="Novoselov S.V."/>
            <person name="Paulsen I.T."/>
            <person name="Pazour G."/>
            <person name="Purton S."/>
            <person name="Ral J.P."/>
            <person name="Riano-Pachon D.M."/>
            <person name="Riekhof W."/>
            <person name="Rymarquis L."/>
            <person name="Schroda M."/>
            <person name="Stern D."/>
            <person name="Umen J."/>
            <person name="Willows R."/>
            <person name="Wilson N."/>
            <person name="Zimmer S.L."/>
            <person name="Allmer J."/>
            <person name="Balk J."/>
            <person name="Bisova K."/>
            <person name="Chen C.J."/>
            <person name="Elias M."/>
            <person name="Gendler K."/>
            <person name="Hauser C."/>
            <person name="Lamb M.R."/>
            <person name="Ledford H."/>
            <person name="Long J.C."/>
            <person name="Minagawa J."/>
            <person name="Page M.D."/>
            <person name="Pan J."/>
            <person name="Pootakham W."/>
            <person name="Roje S."/>
            <person name="Rose A."/>
            <person name="Stahlberg E."/>
            <person name="Terauchi A.M."/>
            <person name="Yang P."/>
            <person name="Ball S."/>
            <person name="Bowler C."/>
            <person name="Dieckmann C.L."/>
            <person name="Gladyshev V.N."/>
            <person name="Green P."/>
            <person name="Jorgensen R."/>
            <person name="Mayfield S."/>
            <person name="Mueller-Roeber B."/>
            <person name="Rajamani S."/>
            <person name="Sayre R.T."/>
            <person name="Brokstein P."/>
            <person name="Dubchak I."/>
            <person name="Goodstein D."/>
            <person name="Hornick L."/>
            <person name="Huang Y.W."/>
            <person name="Jhaveri J."/>
            <person name="Luo Y."/>
            <person name="Martinez D."/>
            <person name="Ngau W.C."/>
            <person name="Otillar B."/>
            <person name="Poliakov A."/>
            <person name="Porter A."/>
            <person name="Szajkowski L."/>
            <person name="Werner G."/>
            <person name="Zhou K."/>
            <person name="Grigoriev I.V."/>
            <person name="Rokhsar D.S."/>
            <person name="Grossman A.R."/>
        </authorList>
    </citation>
    <scope>NUCLEOTIDE SEQUENCE [LARGE SCALE GENOMIC DNA]</scope>
    <source>
        <strain evidence="3">CC-503</strain>
    </source>
</reference>
<dbReference type="PANTHER" id="PTHR46336">
    <property type="entry name" value="OS02G0260700 PROTEIN"/>
    <property type="match status" value="1"/>
</dbReference>
<dbReference type="EMBL" id="CM008969">
    <property type="protein sequence ID" value="PNW79912.1"/>
    <property type="molecule type" value="Genomic_DNA"/>
</dbReference>
<evidence type="ECO:0008006" key="4">
    <source>
        <dbReference type="Google" id="ProtNLM"/>
    </source>
</evidence>
<dbReference type="InParanoid" id="A0A2K3DH92"/>
<dbReference type="AlphaFoldDB" id="A0A2K3DH92"/>
<accession>A0A2K3DH92</accession>
<dbReference type="GeneID" id="66054402"/>
<evidence type="ECO:0000256" key="1">
    <source>
        <dbReference type="SAM" id="MobiDB-lite"/>
    </source>
</evidence>
<evidence type="ECO:0000313" key="3">
    <source>
        <dbReference type="Proteomes" id="UP000006906"/>
    </source>
</evidence>
<dbReference type="KEGG" id="cre:CHLRE_08g371800v5"/>
<dbReference type="OrthoDB" id="546755at2759"/>
<dbReference type="Proteomes" id="UP000006906">
    <property type="component" value="Chromosome 8"/>
</dbReference>
<dbReference type="STRING" id="3055.A0A2K3DH92"/>
<dbReference type="RefSeq" id="XP_042922047.1">
    <property type="nucleotide sequence ID" value="XM_043065046.1"/>
</dbReference>